<reference evidence="16 17" key="2">
    <citation type="journal article" date="2011" name="J. Bacteriol.">
        <title>Genomes of three methylotrophs from a single niche uncover genetic and metabolic divergence of Methylophilaceae.</title>
        <authorList>
            <person name="Lapidus A."/>
            <person name="Clum A."/>
            <person name="Labutti K."/>
            <person name="Kaluzhnaya M.G."/>
            <person name="Lim S."/>
            <person name="Beck D.A."/>
            <person name="Glavina Del Rio T."/>
            <person name="Nolan M."/>
            <person name="Mavromatis K."/>
            <person name="Huntemann M."/>
            <person name="Lucas S."/>
            <person name="Lidstrom M.E."/>
            <person name="Ivanova N."/>
            <person name="Chistoserdova L."/>
        </authorList>
    </citation>
    <scope>NUCLEOTIDE SEQUENCE [LARGE SCALE GENOMIC DNA]</scope>
    <source>
        <strain evidence="17">JLW8 / ATCC BAA-1282 / DSM 17540</strain>
    </source>
</reference>
<dbReference type="InterPro" id="IPR004358">
    <property type="entry name" value="Sig_transdc_His_kin-like_C"/>
</dbReference>
<evidence type="ECO:0000256" key="11">
    <source>
        <dbReference type="ARBA" id="ARBA00023012"/>
    </source>
</evidence>
<keyword evidence="9" id="KW-0067">ATP-binding</keyword>
<dbReference type="HOGENOM" id="CLU_000445_113_0_4"/>
<protein>
    <recommendedName>
        <fullName evidence="3">histidine kinase</fullName>
        <ecNumber evidence="3">2.7.13.3</ecNumber>
    </recommendedName>
</protein>
<dbReference type="SMART" id="SM00388">
    <property type="entry name" value="HisKA"/>
    <property type="match status" value="1"/>
</dbReference>
<keyword evidence="5" id="KW-0808">Transferase</keyword>
<keyword evidence="7" id="KW-0547">Nucleotide-binding</keyword>
<dbReference type="SUPFAM" id="SSF52402">
    <property type="entry name" value="Adenine nucleotide alpha hydrolases-like"/>
    <property type="match status" value="1"/>
</dbReference>
<dbReference type="InterPro" id="IPR029016">
    <property type="entry name" value="GAF-like_dom_sf"/>
</dbReference>
<evidence type="ECO:0000256" key="7">
    <source>
        <dbReference type="ARBA" id="ARBA00022741"/>
    </source>
</evidence>
<evidence type="ECO:0000256" key="14">
    <source>
        <dbReference type="SAM" id="Phobius"/>
    </source>
</evidence>
<dbReference type="Gene3D" id="3.30.565.10">
    <property type="entry name" value="Histidine kinase-like ATPase, C-terminal domain"/>
    <property type="match status" value="1"/>
</dbReference>
<dbReference type="STRING" id="583345.Mmol_1452"/>
<dbReference type="PANTHER" id="PTHR45569:SF1">
    <property type="entry name" value="SENSOR PROTEIN KDPD"/>
    <property type="match status" value="1"/>
</dbReference>
<dbReference type="FunFam" id="3.40.50.300:FF:000483">
    <property type="entry name" value="Sensor histidine kinase KdpD"/>
    <property type="match status" value="1"/>
</dbReference>
<dbReference type="GO" id="GO:0042802">
    <property type="term" value="F:identical protein binding"/>
    <property type="evidence" value="ECO:0007669"/>
    <property type="project" value="UniProtKB-ARBA"/>
</dbReference>
<feature type="transmembrane region" description="Helical" evidence="14">
    <location>
        <begin position="406"/>
        <end position="425"/>
    </location>
</feature>
<keyword evidence="11" id="KW-0902">Two-component regulatory system</keyword>
<feature type="transmembrane region" description="Helical" evidence="14">
    <location>
        <begin position="454"/>
        <end position="471"/>
    </location>
</feature>
<keyword evidence="6 14" id="KW-0812">Transmembrane</keyword>
<evidence type="ECO:0000256" key="10">
    <source>
        <dbReference type="ARBA" id="ARBA00022989"/>
    </source>
</evidence>
<dbReference type="EC" id="2.7.13.3" evidence="3"/>
<dbReference type="PROSITE" id="PS50109">
    <property type="entry name" value="HIS_KIN"/>
    <property type="match status" value="1"/>
</dbReference>
<dbReference type="Pfam" id="PF02702">
    <property type="entry name" value="KdpD"/>
    <property type="match status" value="1"/>
</dbReference>
<evidence type="ECO:0000256" key="8">
    <source>
        <dbReference type="ARBA" id="ARBA00022777"/>
    </source>
</evidence>
<keyword evidence="17" id="KW-1185">Reference proteome</keyword>
<feature type="domain" description="Histidine kinase" evidence="15">
    <location>
        <begin position="690"/>
        <end position="903"/>
    </location>
</feature>
<evidence type="ECO:0000259" key="15">
    <source>
        <dbReference type="PROSITE" id="PS50109"/>
    </source>
</evidence>
<accession>C6WWQ9</accession>
<dbReference type="InterPro" id="IPR003661">
    <property type="entry name" value="HisK_dim/P_dom"/>
</dbReference>
<dbReference type="InterPro" id="IPR027417">
    <property type="entry name" value="P-loop_NTPase"/>
</dbReference>
<keyword evidence="10 14" id="KW-1133">Transmembrane helix</keyword>
<reference evidence="17" key="1">
    <citation type="submission" date="2009-07" db="EMBL/GenBank/DDBJ databases">
        <title>Complete sequence of Methylotenera mobilis JLW8.</title>
        <authorList>
            <consortium name="US DOE Joint Genome Institute"/>
            <person name="Lucas S."/>
            <person name="Copeland A."/>
            <person name="Lapidus A."/>
            <person name="Glavina del Rio T."/>
            <person name="Tice H."/>
            <person name="Bruce D."/>
            <person name="Goodwin L."/>
            <person name="Pitluck S."/>
            <person name="LaButti K.M."/>
            <person name="Clum A."/>
            <person name="Larimer F."/>
            <person name="Land M."/>
            <person name="Hauser L."/>
            <person name="Kyrpides N."/>
            <person name="Mikhailova N."/>
            <person name="Kayluzhnaya M."/>
            <person name="Chistoserdova L."/>
        </authorList>
    </citation>
    <scope>NUCLEOTIDE SEQUENCE [LARGE SCALE GENOMIC DNA]</scope>
    <source>
        <strain evidence="17">JLW8 / ATCC BAA-1282 / DSM 17540</strain>
    </source>
</reference>
<dbReference type="AlphaFoldDB" id="C6WWQ9"/>
<evidence type="ECO:0000256" key="13">
    <source>
        <dbReference type="ARBA" id="ARBA00057300"/>
    </source>
</evidence>
<evidence type="ECO:0000256" key="2">
    <source>
        <dbReference type="ARBA" id="ARBA00004141"/>
    </source>
</evidence>
<dbReference type="PRINTS" id="PR00344">
    <property type="entry name" value="BCTRLSENSOR"/>
</dbReference>
<dbReference type="Gene3D" id="1.10.287.130">
    <property type="match status" value="1"/>
</dbReference>
<dbReference type="RefSeq" id="WP_015832393.1">
    <property type="nucleotide sequence ID" value="NC_012968.1"/>
</dbReference>
<proteinExistence type="predicted"/>
<keyword evidence="4" id="KW-0597">Phosphoprotein</keyword>
<dbReference type="eggNOG" id="COG2205">
    <property type="taxonomic scope" value="Bacteria"/>
</dbReference>
<dbReference type="Proteomes" id="UP000002742">
    <property type="component" value="Chromosome"/>
</dbReference>
<evidence type="ECO:0000313" key="16">
    <source>
        <dbReference type="EMBL" id="ACT48358.1"/>
    </source>
</evidence>
<dbReference type="InterPro" id="IPR014729">
    <property type="entry name" value="Rossmann-like_a/b/a_fold"/>
</dbReference>
<dbReference type="InterPro" id="IPR003018">
    <property type="entry name" value="GAF"/>
</dbReference>
<dbReference type="SUPFAM" id="SSF55874">
    <property type="entry name" value="ATPase domain of HSP90 chaperone/DNA topoisomerase II/histidine kinase"/>
    <property type="match status" value="1"/>
</dbReference>
<gene>
    <name evidence="16" type="ordered locus">Mmol_1452</name>
</gene>
<dbReference type="Pfam" id="PF13493">
    <property type="entry name" value="DUF4118"/>
    <property type="match status" value="1"/>
</dbReference>
<evidence type="ECO:0000256" key="6">
    <source>
        <dbReference type="ARBA" id="ARBA00022692"/>
    </source>
</evidence>
<comment type="subcellular location">
    <subcellularLocation>
        <location evidence="2">Membrane</location>
        <topology evidence="2">Multi-pass membrane protein</topology>
    </subcellularLocation>
</comment>
<dbReference type="GO" id="GO:0005737">
    <property type="term" value="C:cytoplasm"/>
    <property type="evidence" value="ECO:0007669"/>
    <property type="project" value="UniProtKB-ARBA"/>
</dbReference>
<dbReference type="InterPro" id="IPR003852">
    <property type="entry name" value="Sig_transdc_His_kinase_KdpD_N"/>
</dbReference>
<dbReference type="SMART" id="SM00387">
    <property type="entry name" value="HATPase_c"/>
    <property type="match status" value="1"/>
</dbReference>
<dbReference type="InterPro" id="IPR036890">
    <property type="entry name" value="HATPase_C_sf"/>
</dbReference>
<dbReference type="Pfam" id="PF13492">
    <property type="entry name" value="GAF_3"/>
    <property type="match status" value="1"/>
</dbReference>
<name>C6WWQ9_METML</name>
<dbReference type="OrthoDB" id="9806130at2"/>
<dbReference type="CDD" id="cd01987">
    <property type="entry name" value="USP_KdpD-like"/>
    <property type="match status" value="1"/>
</dbReference>
<comment type="function">
    <text evidence="13">Member of the two-component regulatory system KdpD/KdpE involved in the regulation of the kdp operon. KdpD may function as a membrane-associated protein kinase that phosphorylates KdpE in response to environmental signals.</text>
</comment>
<evidence type="ECO:0000256" key="3">
    <source>
        <dbReference type="ARBA" id="ARBA00012438"/>
    </source>
</evidence>
<dbReference type="GO" id="GO:0005524">
    <property type="term" value="F:ATP binding"/>
    <property type="evidence" value="ECO:0007669"/>
    <property type="project" value="UniProtKB-KW"/>
</dbReference>
<feature type="transmembrane region" description="Helical" evidence="14">
    <location>
        <begin position="431"/>
        <end position="447"/>
    </location>
</feature>
<evidence type="ECO:0000256" key="1">
    <source>
        <dbReference type="ARBA" id="ARBA00000085"/>
    </source>
</evidence>
<dbReference type="Gene3D" id="3.40.50.620">
    <property type="entry name" value="HUPs"/>
    <property type="match status" value="1"/>
</dbReference>
<evidence type="ECO:0000256" key="12">
    <source>
        <dbReference type="ARBA" id="ARBA00023136"/>
    </source>
</evidence>
<sequence length="914" mass="101527">MNDDRPNPDLLLEKINKDAEKEKRGRLKIFFGACAGVGKTFAMLSTARTLRQEGLDVVVGIVETHGRIGTQSQLANLEVLPLKKLIYRERELTEFDLDAALARKPDLILVDELAHSNVEGSRHPKRWQDVEELLIAGVDVYTTLNVQHIESLNDVVGQITGIRVSETIPDKVFDIADEVTLVDLPADELLQRLQDGKVYQPQQAKRAGKSFFRKGNLIALREMALRRTADRVDSQMREYRTNSSISQVWQAKDRLLVCVGPDSESERLVRVAARLAQSLKSDWLAVYVETPKLQRISDKQRNLILKTLKLAETLGAETATLSGTKVAETVLSYARSRNVTKLVVGKSTRTTLERLILPGVVDDLTNHATDIDLHVVSRERTLAERLATNHDNTDNLERASGDKSYAGYYIAAIVCAITAILSAQLLDYFELANVVMLYLLGVILISSKYGRGPGIFSSFISVATFDFFFVPPKLSFSVSDTQYLLIFAVMLVVALVISNLTANLRYQAMVAMNREKRSRALYDLGKSLASALTAAHIIEISIPHLSGIFKAKVAILLPDSQEKIVNTSLHKISNAKPDLNSNFDVDLAVAQWVYDHQQQAGFGTDTLPSAPALYIPLQAPMRTRGVLVILPDTNLSKGNRTIFLPEQRQLLDTFSSQIAIAIERVHYVEVAQEALISMESERLRNSVLSAISHDLNTPLTTIIAAAGWLKQETEINDKRYEYVSMLNEQSIRMKNLVVNLLDMARLQSGKVKLNKQWQLLEEVVGTSLRTMSEVVSKHTIVIDMPHDLPLIEFDAVLIDRVLCNLLDNASKYSPAGNRIFISARTQQNDVWISVADEGSGLPENLENQLFEKFTRGEKESSKAGVGLGLSICKAIIEAHDGKIWANNKPPHGAIFTFSLPLGTPPSLPPDDDLV</sequence>
<dbReference type="KEGG" id="mmb:Mmol_1452"/>
<evidence type="ECO:0000256" key="9">
    <source>
        <dbReference type="ARBA" id="ARBA00022840"/>
    </source>
</evidence>
<keyword evidence="12 14" id="KW-0472">Membrane</keyword>
<dbReference type="GO" id="GO:0005886">
    <property type="term" value="C:plasma membrane"/>
    <property type="evidence" value="ECO:0007669"/>
    <property type="project" value="TreeGrafter"/>
</dbReference>
<dbReference type="InterPro" id="IPR006016">
    <property type="entry name" value="UspA"/>
</dbReference>
<feature type="transmembrane region" description="Helical" evidence="14">
    <location>
        <begin position="483"/>
        <end position="504"/>
    </location>
</feature>
<evidence type="ECO:0000256" key="5">
    <source>
        <dbReference type="ARBA" id="ARBA00022679"/>
    </source>
</evidence>
<dbReference type="Pfam" id="PF00512">
    <property type="entry name" value="HisKA"/>
    <property type="match status" value="1"/>
</dbReference>
<dbReference type="InterPro" id="IPR038318">
    <property type="entry name" value="KdpD_sf"/>
</dbReference>
<dbReference type="EMBL" id="CP001672">
    <property type="protein sequence ID" value="ACT48358.1"/>
    <property type="molecule type" value="Genomic_DNA"/>
</dbReference>
<dbReference type="Gene3D" id="3.40.50.300">
    <property type="entry name" value="P-loop containing nucleotide triphosphate hydrolases"/>
    <property type="match status" value="1"/>
</dbReference>
<evidence type="ECO:0000256" key="4">
    <source>
        <dbReference type="ARBA" id="ARBA00022553"/>
    </source>
</evidence>
<dbReference type="GO" id="GO:0000155">
    <property type="term" value="F:phosphorelay sensor kinase activity"/>
    <property type="evidence" value="ECO:0007669"/>
    <property type="project" value="InterPro"/>
</dbReference>
<dbReference type="InterPro" id="IPR003594">
    <property type="entry name" value="HATPase_dom"/>
</dbReference>
<keyword evidence="8 16" id="KW-0418">Kinase</keyword>
<dbReference type="Gene3D" id="1.20.120.620">
    <property type="entry name" value="Backbone structure of the membrane domain of e. Coli histidine kinase receptor kdpd"/>
    <property type="match status" value="1"/>
</dbReference>
<dbReference type="FunFam" id="3.30.565.10:FF:000042">
    <property type="entry name" value="Two-component sensor histidine kinase KdpD"/>
    <property type="match status" value="1"/>
</dbReference>
<dbReference type="Pfam" id="PF02518">
    <property type="entry name" value="HATPase_c"/>
    <property type="match status" value="1"/>
</dbReference>
<dbReference type="SUPFAM" id="SSF47384">
    <property type="entry name" value="Homodimeric domain of signal transducing histidine kinase"/>
    <property type="match status" value="1"/>
</dbReference>
<dbReference type="CDD" id="cd00082">
    <property type="entry name" value="HisKA"/>
    <property type="match status" value="1"/>
</dbReference>
<dbReference type="Gene3D" id="3.30.450.40">
    <property type="match status" value="1"/>
</dbReference>
<dbReference type="InterPro" id="IPR005467">
    <property type="entry name" value="His_kinase_dom"/>
</dbReference>
<dbReference type="InterPro" id="IPR036097">
    <property type="entry name" value="HisK_dim/P_sf"/>
</dbReference>
<dbReference type="Pfam" id="PF00582">
    <property type="entry name" value="Usp"/>
    <property type="match status" value="1"/>
</dbReference>
<dbReference type="SUPFAM" id="SSF55781">
    <property type="entry name" value="GAF domain-like"/>
    <property type="match status" value="1"/>
</dbReference>
<evidence type="ECO:0000313" key="17">
    <source>
        <dbReference type="Proteomes" id="UP000002742"/>
    </source>
</evidence>
<dbReference type="PANTHER" id="PTHR45569">
    <property type="entry name" value="SENSOR PROTEIN KDPD"/>
    <property type="match status" value="1"/>
</dbReference>
<dbReference type="InterPro" id="IPR025201">
    <property type="entry name" value="KdpD_TM"/>
</dbReference>
<comment type="catalytic activity">
    <reaction evidence="1">
        <text>ATP + protein L-histidine = ADP + protein N-phospho-L-histidine.</text>
        <dbReference type="EC" id="2.7.13.3"/>
    </reaction>
</comment>
<dbReference type="InterPro" id="IPR052023">
    <property type="entry name" value="Histidine_kinase_KdpD"/>
</dbReference>
<organism evidence="16 17">
    <name type="scientific">Methylotenera mobilis (strain JLW8 / ATCC BAA-1282 / DSM 17540)</name>
    <dbReference type="NCBI Taxonomy" id="583345"/>
    <lineage>
        <taxon>Bacteria</taxon>
        <taxon>Pseudomonadati</taxon>
        <taxon>Pseudomonadota</taxon>
        <taxon>Betaproteobacteria</taxon>
        <taxon>Nitrosomonadales</taxon>
        <taxon>Methylophilaceae</taxon>
        <taxon>Methylotenera</taxon>
    </lineage>
</organism>